<evidence type="ECO:0000256" key="1">
    <source>
        <dbReference type="ARBA" id="ARBA00004123"/>
    </source>
</evidence>
<evidence type="ECO:0000256" key="5">
    <source>
        <dbReference type="ARBA" id="ARBA00022691"/>
    </source>
</evidence>
<evidence type="ECO:0000256" key="7">
    <source>
        <dbReference type="ARBA" id="ARBA00023242"/>
    </source>
</evidence>
<evidence type="ECO:0000256" key="2">
    <source>
        <dbReference type="ARBA" id="ARBA00012182"/>
    </source>
</evidence>
<dbReference type="InterPro" id="IPR046341">
    <property type="entry name" value="SET_dom_sf"/>
</dbReference>
<name>A0AAW1PTL6_9CHLO</name>
<dbReference type="Gene3D" id="2.170.270.10">
    <property type="entry name" value="SET domain"/>
    <property type="match status" value="1"/>
</dbReference>
<keyword evidence="15" id="KW-1185">Reference proteome</keyword>
<dbReference type="SUPFAM" id="SSF82199">
    <property type="entry name" value="SET domain"/>
    <property type="match status" value="1"/>
</dbReference>
<organism evidence="14 15">
    <name type="scientific">Symbiochloris irregularis</name>
    <dbReference type="NCBI Taxonomy" id="706552"/>
    <lineage>
        <taxon>Eukaryota</taxon>
        <taxon>Viridiplantae</taxon>
        <taxon>Chlorophyta</taxon>
        <taxon>core chlorophytes</taxon>
        <taxon>Trebouxiophyceae</taxon>
        <taxon>Trebouxiales</taxon>
        <taxon>Trebouxiaceae</taxon>
        <taxon>Symbiochloris</taxon>
    </lineage>
</organism>
<dbReference type="PANTHER" id="PTHR45814:SF2">
    <property type="entry name" value="HISTONE-LYSINE N-METHYLTRANSFERASE SETD1"/>
    <property type="match status" value="1"/>
</dbReference>
<feature type="region of interest" description="Disordered" evidence="11">
    <location>
        <begin position="130"/>
        <end position="154"/>
    </location>
</feature>
<dbReference type="Proteomes" id="UP001465755">
    <property type="component" value="Unassembled WGS sequence"/>
</dbReference>
<keyword evidence="4" id="KW-0808">Transferase</keyword>
<comment type="catalytic activity">
    <reaction evidence="10">
        <text>N(6),N(6)-dimethyl-L-lysyl(4)-[histone H3] + S-adenosyl-L-methionine = N(6),N(6),N(6)-trimethyl-L-lysyl(4)-[histone H3] + S-adenosyl-L-homocysteine + H(+)</text>
        <dbReference type="Rhea" id="RHEA:60272"/>
        <dbReference type="Rhea" id="RHEA-COMP:15537"/>
        <dbReference type="Rhea" id="RHEA-COMP:15540"/>
        <dbReference type="ChEBI" id="CHEBI:15378"/>
        <dbReference type="ChEBI" id="CHEBI:57856"/>
        <dbReference type="ChEBI" id="CHEBI:59789"/>
        <dbReference type="ChEBI" id="CHEBI:61961"/>
        <dbReference type="ChEBI" id="CHEBI:61976"/>
    </reaction>
</comment>
<comment type="caution">
    <text evidence="14">The sequence shown here is derived from an EMBL/GenBank/DDBJ whole genome shotgun (WGS) entry which is preliminary data.</text>
</comment>
<evidence type="ECO:0000313" key="15">
    <source>
        <dbReference type="Proteomes" id="UP001465755"/>
    </source>
</evidence>
<dbReference type="SMART" id="SM00508">
    <property type="entry name" value="PostSET"/>
    <property type="match status" value="1"/>
</dbReference>
<evidence type="ECO:0000256" key="4">
    <source>
        <dbReference type="ARBA" id="ARBA00022679"/>
    </source>
</evidence>
<evidence type="ECO:0000256" key="11">
    <source>
        <dbReference type="SAM" id="MobiDB-lite"/>
    </source>
</evidence>
<reference evidence="14 15" key="1">
    <citation type="journal article" date="2024" name="Nat. Commun.">
        <title>Phylogenomics reveals the evolutionary origins of lichenization in chlorophyte algae.</title>
        <authorList>
            <person name="Puginier C."/>
            <person name="Libourel C."/>
            <person name="Otte J."/>
            <person name="Skaloud P."/>
            <person name="Haon M."/>
            <person name="Grisel S."/>
            <person name="Petersen M."/>
            <person name="Berrin J.G."/>
            <person name="Delaux P.M."/>
            <person name="Dal Grande F."/>
            <person name="Keller J."/>
        </authorList>
    </citation>
    <scope>NUCLEOTIDE SEQUENCE [LARGE SCALE GENOMIC DNA]</scope>
    <source>
        <strain evidence="14 15">SAG 2036</strain>
    </source>
</reference>
<feature type="compositionally biased region" description="Low complexity" evidence="11">
    <location>
        <begin position="54"/>
        <end position="81"/>
    </location>
</feature>
<feature type="compositionally biased region" description="Low complexity" evidence="11">
    <location>
        <begin position="15"/>
        <end position="25"/>
    </location>
</feature>
<evidence type="ECO:0000256" key="6">
    <source>
        <dbReference type="ARBA" id="ARBA00022853"/>
    </source>
</evidence>
<feature type="domain" description="SET" evidence="12">
    <location>
        <begin position="340"/>
        <end position="457"/>
    </location>
</feature>
<evidence type="ECO:0000256" key="9">
    <source>
        <dbReference type="ARBA" id="ARBA00047583"/>
    </source>
</evidence>
<dbReference type="InterPro" id="IPR003616">
    <property type="entry name" value="Post-SET_dom"/>
</dbReference>
<dbReference type="AlphaFoldDB" id="A0AAW1PTL6"/>
<evidence type="ECO:0000313" key="14">
    <source>
        <dbReference type="EMBL" id="KAK9811963.1"/>
    </source>
</evidence>
<keyword evidence="7" id="KW-0539">Nucleus</keyword>
<evidence type="ECO:0000259" key="13">
    <source>
        <dbReference type="PROSITE" id="PS50868"/>
    </source>
</evidence>
<evidence type="ECO:0000256" key="3">
    <source>
        <dbReference type="ARBA" id="ARBA00022603"/>
    </source>
</evidence>
<dbReference type="GO" id="GO:0140999">
    <property type="term" value="F:histone H3K4 trimethyltransferase activity"/>
    <property type="evidence" value="ECO:0007669"/>
    <property type="project" value="UniProtKB-EC"/>
</dbReference>
<evidence type="ECO:0000256" key="10">
    <source>
        <dbReference type="ARBA" id="ARBA00049129"/>
    </source>
</evidence>
<accession>A0AAW1PTL6</accession>
<dbReference type="GO" id="GO:0032259">
    <property type="term" value="P:methylation"/>
    <property type="evidence" value="ECO:0007669"/>
    <property type="project" value="UniProtKB-KW"/>
</dbReference>
<feature type="domain" description="Post-SET" evidence="13">
    <location>
        <begin position="465"/>
        <end position="481"/>
    </location>
</feature>
<dbReference type="SMART" id="SM00317">
    <property type="entry name" value="SET"/>
    <property type="match status" value="1"/>
</dbReference>
<protein>
    <recommendedName>
        <fullName evidence="2">[histone H3]-lysine(4) N-trimethyltransferase</fullName>
        <ecNumber evidence="2">2.1.1.354</ecNumber>
    </recommendedName>
</protein>
<dbReference type="PROSITE" id="PS50868">
    <property type="entry name" value="POST_SET"/>
    <property type="match status" value="1"/>
</dbReference>
<evidence type="ECO:0000259" key="12">
    <source>
        <dbReference type="PROSITE" id="PS50280"/>
    </source>
</evidence>
<keyword evidence="6" id="KW-0156">Chromatin regulator</keyword>
<keyword evidence="3" id="KW-0489">Methyltransferase</keyword>
<feature type="region of interest" description="Disordered" evidence="11">
    <location>
        <begin position="1"/>
        <end position="108"/>
    </location>
</feature>
<evidence type="ECO:0000256" key="8">
    <source>
        <dbReference type="ARBA" id="ARBA00047571"/>
    </source>
</evidence>
<dbReference type="CDD" id="cd10518">
    <property type="entry name" value="SET_SETD1-like"/>
    <property type="match status" value="1"/>
</dbReference>
<dbReference type="PANTHER" id="PTHR45814">
    <property type="entry name" value="HISTONE-LYSINE N-METHYLTRANSFERASE SETD1"/>
    <property type="match status" value="1"/>
</dbReference>
<proteinExistence type="predicted"/>
<dbReference type="InterPro" id="IPR044570">
    <property type="entry name" value="Set1-like"/>
</dbReference>
<comment type="catalytic activity">
    <reaction evidence="9">
        <text>N(6)-methyl-L-lysyl(4)-[histone H3] + S-adenosyl-L-methionine = N(6),N(6)-dimethyl-L-lysyl(4)-[histone H3] + S-adenosyl-L-homocysteine + H(+)</text>
        <dbReference type="Rhea" id="RHEA:60268"/>
        <dbReference type="Rhea" id="RHEA-COMP:15540"/>
        <dbReference type="Rhea" id="RHEA-COMP:15543"/>
        <dbReference type="ChEBI" id="CHEBI:15378"/>
        <dbReference type="ChEBI" id="CHEBI:57856"/>
        <dbReference type="ChEBI" id="CHEBI:59789"/>
        <dbReference type="ChEBI" id="CHEBI:61929"/>
        <dbReference type="ChEBI" id="CHEBI:61976"/>
    </reaction>
</comment>
<feature type="region of interest" description="Disordered" evidence="11">
    <location>
        <begin position="175"/>
        <end position="280"/>
    </location>
</feature>
<gene>
    <name evidence="14" type="ORF">WJX73_003602</name>
</gene>
<comment type="subcellular location">
    <subcellularLocation>
        <location evidence="1">Nucleus</location>
    </subcellularLocation>
</comment>
<feature type="compositionally biased region" description="Polar residues" evidence="11">
    <location>
        <begin position="215"/>
        <end position="226"/>
    </location>
</feature>
<dbReference type="EC" id="2.1.1.354" evidence="2"/>
<sequence length="481" mass="51897">MHGLGYASPPPPQAKPSKPQASSPAIMRHQYRRPPGQEPAQNGVLPQTAIYNAGQSSSQSGQKPPSQPKVHAAAAARAAEASTPPQGAGVSEQMPILGGRPLDRPVLEGGQGRAQLVLDAAAVIEQTVLQGEGKKAPAGKRPRQTKEAPTNGRLQKAADVLLLIKQGAPYQVPQVAPVNSTTAPPQPACSPAKEAPKPKATRRRRAPPVARSAKQPQPSGVAQAGQQLHDRAARGNAVLANGKSGAAKKRDTSLQLPTPRKANTAPAMPPPKQPPARKKRAKMAAAYCAPEVAAAEPVAAVLQQEVAKGGRGRSRASRSSRANVPSTESNAWATLKAQQKELRPWRSRIAGWGLVANQVIEPNQYVIEYTGELLRNRTADLRERAYERAGWDSCYMFRLDSDRIVDATCKGGMARFINHSCDPNCVPRIVQIEGEKHIVIYSKRRIECREELTYDYKFQFEPDAEAVPCHCGARNCRKRMN</sequence>
<dbReference type="GO" id="GO:0048188">
    <property type="term" value="C:Set1C/COMPASS complex"/>
    <property type="evidence" value="ECO:0007669"/>
    <property type="project" value="TreeGrafter"/>
</dbReference>
<dbReference type="InterPro" id="IPR001214">
    <property type="entry name" value="SET_dom"/>
</dbReference>
<comment type="catalytic activity">
    <reaction evidence="8">
        <text>L-lysyl(4)-[histone H3] + 3 S-adenosyl-L-methionine = N(6),N(6),N(6)-trimethyl-L-lysyl(4)-[histone H3] + 3 S-adenosyl-L-homocysteine + 3 H(+)</text>
        <dbReference type="Rhea" id="RHEA:60260"/>
        <dbReference type="Rhea" id="RHEA-COMP:15537"/>
        <dbReference type="Rhea" id="RHEA-COMP:15547"/>
        <dbReference type="ChEBI" id="CHEBI:15378"/>
        <dbReference type="ChEBI" id="CHEBI:29969"/>
        <dbReference type="ChEBI" id="CHEBI:57856"/>
        <dbReference type="ChEBI" id="CHEBI:59789"/>
        <dbReference type="ChEBI" id="CHEBI:61961"/>
        <dbReference type="EC" id="2.1.1.354"/>
    </reaction>
</comment>
<feature type="region of interest" description="Disordered" evidence="11">
    <location>
        <begin position="307"/>
        <end position="328"/>
    </location>
</feature>
<dbReference type="EMBL" id="JALJOQ010000010">
    <property type="protein sequence ID" value="KAK9811963.1"/>
    <property type="molecule type" value="Genomic_DNA"/>
</dbReference>
<keyword evidence="5" id="KW-0949">S-adenosyl-L-methionine</keyword>
<dbReference type="Pfam" id="PF00856">
    <property type="entry name" value="SET"/>
    <property type="match status" value="1"/>
</dbReference>
<dbReference type="PROSITE" id="PS50280">
    <property type="entry name" value="SET"/>
    <property type="match status" value="1"/>
</dbReference>